<name>A0A2G9SG55_AQUCT</name>
<organism evidence="1 2">
    <name type="scientific">Aquarana catesbeiana</name>
    <name type="common">American bullfrog</name>
    <name type="synonym">Rana catesbeiana</name>
    <dbReference type="NCBI Taxonomy" id="8400"/>
    <lineage>
        <taxon>Eukaryota</taxon>
        <taxon>Metazoa</taxon>
        <taxon>Chordata</taxon>
        <taxon>Craniata</taxon>
        <taxon>Vertebrata</taxon>
        <taxon>Euteleostomi</taxon>
        <taxon>Amphibia</taxon>
        <taxon>Batrachia</taxon>
        <taxon>Anura</taxon>
        <taxon>Neobatrachia</taxon>
        <taxon>Ranoidea</taxon>
        <taxon>Ranidae</taxon>
        <taxon>Aquarana</taxon>
    </lineage>
</organism>
<gene>
    <name evidence="1" type="ORF">AB205_0011210</name>
</gene>
<dbReference type="OrthoDB" id="27435at2759"/>
<dbReference type="EMBL" id="KV924060">
    <property type="protein sequence ID" value="PIO39169.1"/>
    <property type="molecule type" value="Genomic_DNA"/>
</dbReference>
<evidence type="ECO:0000313" key="1">
    <source>
        <dbReference type="EMBL" id="PIO39169.1"/>
    </source>
</evidence>
<evidence type="ECO:0000313" key="2">
    <source>
        <dbReference type="Proteomes" id="UP000228934"/>
    </source>
</evidence>
<proteinExistence type="predicted"/>
<reference evidence="2" key="1">
    <citation type="journal article" date="2017" name="Nat. Commun.">
        <title>The North American bullfrog draft genome provides insight into hormonal regulation of long noncoding RNA.</title>
        <authorList>
            <person name="Hammond S.A."/>
            <person name="Warren R.L."/>
            <person name="Vandervalk B.P."/>
            <person name="Kucuk E."/>
            <person name="Khan H."/>
            <person name="Gibb E.A."/>
            <person name="Pandoh P."/>
            <person name="Kirk H."/>
            <person name="Zhao Y."/>
            <person name="Jones M."/>
            <person name="Mungall A.J."/>
            <person name="Coope R."/>
            <person name="Pleasance S."/>
            <person name="Moore R.A."/>
            <person name="Holt R.A."/>
            <person name="Round J.M."/>
            <person name="Ohora S."/>
            <person name="Walle B.V."/>
            <person name="Veldhoen N."/>
            <person name="Helbing C.C."/>
            <person name="Birol I."/>
        </authorList>
    </citation>
    <scope>NUCLEOTIDE SEQUENCE [LARGE SCALE GENOMIC DNA]</scope>
</reference>
<keyword evidence="2" id="KW-1185">Reference proteome</keyword>
<dbReference type="AlphaFoldDB" id="A0A2G9SG55"/>
<sequence length="116" mass="13010">MSKILNNLKCLKLMSNAIAHQHRSLIADLLSTSATDICTLPTIVSLGSQRRSAGNHIRFRKESQRIPLQSACILHPFCIDAKSHHKTVMAAGERRECFTTLPPLPCSHHWLTKETQ</sequence>
<protein>
    <submittedName>
        <fullName evidence="1">Uncharacterized protein</fullName>
    </submittedName>
</protein>
<accession>A0A2G9SG55</accession>
<dbReference type="Proteomes" id="UP000228934">
    <property type="component" value="Unassembled WGS sequence"/>
</dbReference>